<organism evidence="2">
    <name type="scientific">Anopheles braziliensis</name>
    <dbReference type="NCBI Taxonomy" id="58242"/>
    <lineage>
        <taxon>Eukaryota</taxon>
        <taxon>Metazoa</taxon>
        <taxon>Ecdysozoa</taxon>
        <taxon>Arthropoda</taxon>
        <taxon>Hexapoda</taxon>
        <taxon>Insecta</taxon>
        <taxon>Pterygota</taxon>
        <taxon>Neoptera</taxon>
        <taxon>Endopterygota</taxon>
        <taxon>Diptera</taxon>
        <taxon>Nematocera</taxon>
        <taxon>Culicoidea</taxon>
        <taxon>Culicidae</taxon>
        <taxon>Anophelinae</taxon>
        <taxon>Anopheles</taxon>
    </lineage>
</organism>
<evidence type="ECO:0000313" key="2">
    <source>
        <dbReference type="EMBL" id="MBW32348.1"/>
    </source>
</evidence>
<sequence length="96" mass="11299">MFWFALLVAFRFWRFQWTKNAFRLIFLRSFDSSSFFGRQRVEKGGWWSRYFFFLLARPNAPCQIYAIEPVTGIGKKDQCYQTKRGATSQSAGNSSS</sequence>
<dbReference type="AlphaFoldDB" id="A0A2M3ZVD3"/>
<keyword evidence="1" id="KW-0732">Signal</keyword>
<dbReference type="EMBL" id="GGFM01011597">
    <property type="protein sequence ID" value="MBW32348.1"/>
    <property type="molecule type" value="Transcribed_RNA"/>
</dbReference>
<name>A0A2M3ZVD3_9DIPT</name>
<reference evidence="2" key="1">
    <citation type="submission" date="2018-01" db="EMBL/GenBank/DDBJ databases">
        <title>An insight into the sialome of Amazonian anophelines.</title>
        <authorList>
            <person name="Ribeiro J.M."/>
            <person name="Scarpassa V."/>
            <person name="Calvo E."/>
        </authorList>
    </citation>
    <scope>NUCLEOTIDE SEQUENCE</scope>
    <source>
        <tissue evidence="2">Salivary glands</tissue>
    </source>
</reference>
<protein>
    <submittedName>
        <fullName evidence="2">Putative secreted peptide</fullName>
    </submittedName>
</protein>
<feature type="chain" id="PRO_5014798540" evidence="1">
    <location>
        <begin position="19"/>
        <end position="96"/>
    </location>
</feature>
<proteinExistence type="predicted"/>
<accession>A0A2M3ZVD3</accession>
<evidence type="ECO:0000256" key="1">
    <source>
        <dbReference type="SAM" id="SignalP"/>
    </source>
</evidence>
<feature type="signal peptide" evidence="1">
    <location>
        <begin position="1"/>
        <end position="18"/>
    </location>
</feature>